<organism evidence="1 2">
    <name type="scientific">Pisum sativum</name>
    <name type="common">Garden pea</name>
    <name type="synonym">Lathyrus oleraceus</name>
    <dbReference type="NCBI Taxonomy" id="3888"/>
    <lineage>
        <taxon>Eukaryota</taxon>
        <taxon>Viridiplantae</taxon>
        <taxon>Streptophyta</taxon>
        <taxon>Embryophyta</taxon>
        <taxon>Tracheophyta</taxon>
        <taxon>Spermatophyta</taxon>
        <taxon>Magnoliopsida</taxon>
        <taxon>eudicotyledons</taxon>
        <taxon>Gunneridae</taxon>
        <taxon>Pentapetalae</taxon>
        <taxon>rosids</taxon>
        <taxon>fabids</taxon>
        <taxon>Fabales</taxon>
        <taxon>Fabaceae</taxon>
        <taxon>Papilionoideae</taxon>
        <taxon>50 kb inversion clade</taxon>
        <taxon>NPAAA clade</taxon>
        <taxon>Hologalegina</taxon>
        <taxon>IRL clade</taxon>
        <taxon>Fabeae</taxon>
        <taxon>Lathyrus</taxon>
    </lineage>
</organism>
<evidence type="ECO:0000313" key="1">
    <source>
        <dbReference type="EMBL" id="KAI5432748.1"/>
    </source>
</evidence>
<gene>
    <name evidence="1" type="ORF">KIW84_020160</name>
</gene>
<dbReference type="EMBL" id="JAMSHJ010000002">
    <property type="protein sequence ID" value="KAI5432748.1"/>
    <property type="molecule type" value="Genomic_DNA"/>
</dbReference>
<dbReference type="Gramene" id="Psat02G0016000-T1">
    <property type="protein sequence ID" value="KAI5432748.1"/>
    <property type="gene ID" value="KIW84_020160"/>
</dbReference>
<reference evidence="1 2" key="1">
    <citation type="journal article" date="2022" name="Nat. Genet.">
        <title>Improved pea reference genome and pan-genome highlight genomic features and evolutionary characteristics.</title>
        <authorList>
            <person name="Yang T."/>
            <person name="Liu R."/>
            <person name="Luo Y."/>
            <person name="Hu S."/>
            <person name="Wang D."/>
            <person name="Wang C."/>
            <person name="Pandey M.K."/>
            <person name="Ge S."/>
            <person name="Xu Q."/>
            <person name="Li N."/>
            <person name="Li G."/>
            <person name="Huang Y."/>
            <person name="Saxena R.K."/>
            <person name="Ji Y."/>
            <person name="Li M."/>
            <person name="Yan X."/>
            <person name="He Y."/>
            <person name="Liu Y."/>
            <person name="Wang X."/>
            <person name="Xiang C."/>
            <person name="Varshney R.K."/>
            <person name="Ding H."/>
            <person name="Gao S."/>
            <person name="Zong X."/>
        </authorList>
    </citation>
    <scope>NUCLEOTIDE SEQUENCE [LARGE SCALE GENOMIC DNA]</scope>
    <source>
        <strain evidence="1 2">cv. Zhongwan 6</strain>
    </source>
</reference>
<name>A0A9D4Y497_PEA</name>
<proteinExistence type="predicted"/>
<dbReference type="AlphaFoldDB" id="A0A9D4Y497"/>
<keyword evidence="2" id="KW-1185">Reference proteome</keyword>
<sequence length="184" mass="20813">MKNENDASRLSRSLKFDTPMKNVNVASSLSTDNDIFDILPQAKKRKYFMKNLDKTFDSKALHDTFSTVGHILFCEMATVGSGQSKVTQSHVNAGLISEPTMVLRDLRETQCGAISSCNNSSFSNHQTRQILEYKKEENRMEISNHQVIGICEIILEDVRALIQTEAKQSHVISDKEKKNKTLFI</sequence>
<evidence type="ECO:0000313" key="2">
    <source>
        <dbReference type="Proteomes" id="UP001058974"/>
    </source>
</evidence>
<comment type="caution">
    <text evidence="1">The sequence shown here is derived from an EMBL/GenBank/DDBJ whole genome shotgun (WGS) entry which is preliminary data.</text>
</comment>
<protein>
    <recommendedName>
        <fullName evidence="3">RRM domain-containing protein</fullName>
    </recommendedName>
</protein>
<accession>A0A9D4Y497</accession>
<dbReference type="Proteomes" id="UP001058974">
    <property type="component" value="Chromosome 2"/>
</dbReference>
<evidence type="ECO:0008006" key="3">
    <source>
        <dbReference type="Google" id="ProtNLM"/>
    </source>
</evidence>